<sequence>MAGLVIVGGSYAGLNMAQAARQHGYGEPIVMLTDEQYLPYHRPPLSKGFLTGDSDVESLLIKGEKFYEDQQINVVLGARAEAVEREGRVVTKRGVFAFDALGIVTGTRAREIPVPGTDLDGVVSLRSLADAEAIKARMDKVRAVAIVGGGFIGLELAASFAKSGIDVQIFEAAPRVMARIVGETISDYVEQRFASEGVALCCGLGIEEIEGRNGKVAAVRDTKDKRHPVDMVVMAVGATPNTELVEPLGLADQFGVRVDVNGRTLHPGIYAAGDCAFGPNIFAGRDMRLESVQNATDQAKAAGAAIAGAEFVNDAVPWFWSDQFDMKLQMVGFVEGANRQVVRGSIEDGKFSVFHLKDTRIVCIESVNAVSDHVAGRKLLKLPHSVDPEMLRDTSVKLRDLVST</sequence>
<dbReference type="EMBL" id="JTDI01000006">
    <property type="protein sequence ID" value="KHK89823.1"/>
    <property type="molecule type" value="Genomic_DNA"/>
</dbReference>
<dbReference type="Proteomes" id="UP000031057">
    <property type="component" value="Unassembled WGS sequence"/>
</dbReference>
<dbReference type="Gene3D" id="3.30.390.30">
    <property type="match status" value="1"/>
</dbReference>
<evidence type="ECO:0000259" key="5">
    <source>
        <dbReference type="Pfam" id="PF07992"/>
    </source>
</evidence>
<evidence type="ECO:0000313" key="7">
    <source>
        <dbReference type="EMBL" id="KHK89823.1"/>
    </source>
</evidence>
<comment type="cofactor">
    <cofactor evidence="1">
        <name>FAD</name>
        <dbReference type="ChEBI" id="CHEBI:57692"/>
    </cofactor>
</comment>
<reference evidence="7 8" key="1">
    <citation type="submission" date="2014-10" db="EMBL/GenBank/DDBJ databases">
        <title>Genome sequence of Novosphingobium malaysiense MUSC 273(T).</title>
        <authorList>
            <person name="Lee L.-H."/>
        </authorList>
    </citation>
    <scope>NUCLEOTIDE SEQUENCE [LARGE SCALE GENOMIC DNA]</scope>
    <source>
        <strain evidence="7 8">MUSC 273</strain>
    </source>
</reference>
<dbReference type="OrthoDB" id="9768666at2"/>
<dbReference type="PRINTS" id="PR00368">
    <property type="entry name" value="FADPNR"/>
</dbReference>
<protein>
    <recommendedName>
        <fullName evidence="9">Pyridine nucleotide-disulfide oxidoreductase</fullName>
    </recommendedName>
</protein>
<keyword evidence="4" id="KW-0560">Oxidoreductase</keyword>
<evidence type="ECO:0000259" key="6">
    <source>
        <dbReference type="Pfam" id="PF14759"/>
    </source>
</evidence>
<dbReference type="GO" id="GO:0016651">
    <property type="term" value="F:oxidoreductase activity, acting on NAD(P)H"/>
    <property type="evidence" value="ECO:0007669"/>
    <property type="project" value="TreeGrafter"/>
</dbReference>
<evidence type="ECO:0000256" key="2">
    <source>
        <dbReference type="ARBA" id="ARBA00022630"/>
    </source>
</evidence>
<dbReference type="InterPro" id="IPR028202">
    <property type="entry name" value="Reductase_C"/>
</dbReference>
<dbReference type="PRINTS" id="PR00411">
    <property type="entry name" value="PNDRDTASEI"/>
</dbReference>
<keyword evidence="3" id="KW-0274">FAD</keyword>
<dbReference type="PANTHER" id="PTHR43557">
    <property type="entry name" value="APOPTOSIS-INDUCING FACTOR 1"/>
    <property type="match status" value="1"/>
</dbReference>
<dbReference type="InterPro" id="IPR016156">
    <property type="entry name" value="FAD/NAD-linked_Rdtase_dimer_sf"/>
</dbReference>
<dbReference type="SUPFAM" id="SSF51905">
    <property type="entry name" value="FAD/NAD(P)-binding domain"/>
    <property type="match status" value="2"/>
</dbReference>
<organism evidence="7 8">
    <name type="scientific">Novosphingobium malaysiense</name>
    <dbReference type="NCBI Taxonomy" id="1348853"/>
    <lineage>
        <taxon>Bacteria</taxon>
        <taxon>Pseudomonadati</taxon>
        <taxon>Pseudomonadota</taxon>
        <taxon>Alphaproteobacteria</taxon>
        <taxon>Sphingomonadales</taxon>
        <taxon>Sphingomonadaceae</taxon>
        <taxon>Novosphingobium</taxon>
    </lineage>
</organism>
<dbReference type="STRING" id="1348853.LK12_18045"/>
<dbReference type="SUPFAM" id="SSF55424">
    <property type="entry name" value="FAD/NAD-linked reductases, dimerisation (C-terminal) domain"/>
    <property type="match status" value="1"/>
</dbReference>
<dbReference type="PANTHER" id="PTHR43557:SF2">
    <property type="entry name" value="RIESKE DOMAIN-CONTAINING PROTEIN-RELATED"/>
    <property type="match status" value="1"/>
</dbReference>
<accession>A0A0B1ZKW6</accession>
<keyword evidence="8" id="KW-1185">Reference proteome</keyword>
<dbReference type="Gene3D" id="3.50.50.60">
    <property type="entry name" value="FAD/NAD(P)-binding domain"/>
    <property type="match status" value="2"/>
</dbReference>
<dbReference type="AlphaFoldDB" id="A0A0B1ZKW6"/>
<comment type="caution">
    <text evidence="7">The sequence shown here is derived from an EMBL/GenBank/DDBJ whole genome shotgun (WGS) entry which is preliminary data.</text>
</comment>
<evidence type="ECO:0000256" key="3">
    <source>
        <dbReference type="ARBA" id="ARBA00022827"/>
    </source>
</evidence>
<gene>
    <name evidence="7" type="ORF">LK12_18045</name>
</gene>
<feature type="domain" description="FAD/NAD(P)-binding" evidence="5">
    <location>
        <begin position="4"/>
        <end position="299"/>
    </location>
</feature>
<feature type="domain" description="Reductase C-terminal" evidence="6">
    <location>
        <begin position="318"/>
        <end position="401"/>
    </location>
</feature>
<keyword evidence="2" id="KW-0285">Flavoprotein</keyword>
<proteinExistence type="predicted"/>
<evidence type="ECO:0000256" key="4">
    <source>
        <dbReference type="ARBA" id="ARBA00023002"/>
    </source>
</evidence>
<dbReference type="InterPro" id="IPR050446">
    <property type="entry name" value="FAD-oxidoreductase/Apoptosis"/>
</dbReference>
<dbReference type="InterPro" id="IPR036188">
    <property type="entry name" value="FAD/NAD-bd_sf"/>
</dbReference>
<evidence type="ECO:0000313" key="8">
    <source>
        <dbReference type="Proteomes" id="UP000031057"/>
    </source>
</evidence>
<dbReference type="Pfam" id="PF14759">
    <property type="entry name" value="Reductase_C"/>
    <property type="match status" value="1"/>
</dbReference>
<dbReference type="RefSeq" id="WP_039287190.1">
    <property type="nucleotide sequence ID" value="NZ_JTDI01000006.1"/>
</dbReference>
<name>A0A0B1ZKW6_9SPHN</name>
<evidence type="ECO:0008006" key="9">
    <source>
        <dbReference type="Google" id="ProtNLM"/>
    </source>
</evidence>
<evidence type="ECO:0000256" key="1">
    <source>
        <dbReference type="ARBA" id="ARBA00001974"/>
    </source>
</evidence>
<dbReference type="GO" id="GO:0005737">
    <property type="term" value="C:cytoplasm"/>
    <property type="evidence" value="ECO:0007669"/>
    <property type="project" value="TreeGrafter"/>
</dbReference>
<dbReference type="InterPro" id="IPR023753">
    <property type="entry name" value="FAD/NAD-binding_dom"/>
</dbReference>
<dbReference type="Pfam" id="PF07992">
    <property type="entry name" value="Pyr_redox_2"/>
    <property type="match status" value="1"/>
</dbReference>